<keyword evidence="1" id="KW-0472">Membrane</keyword>
<feature type="transmembrane region" description="Helical" evidence="1">
    <location>
        <begin position="64"/>
        <end position="84"/>
    </location>
</feature>
<comment type="caution">
    <text evidence="2">The sequence shown here is derived from an EMBL/GenBank/DDBJ whole genome shotgun (WGS) entry which is preliminary data.</text>
</comment>
<feature type="transmembrane region" description="Helical" evidence="1">
    <location>
        <begin position="142"/>
        <end position="159"/>
    </location>
</feature>
<protein>
    <submittedName>
        <fullName evidence="2">PTS glucitol/sorbitol transporter subunit IIC</fullName>
    </submittedName>
</protein>
<dbReference type="EMBL" id="JBBNIN010000002">
    <property type="protein sequence ID" value="MEQ2709827.1"/>
    <property type="molecule type" value="Genomic_DNA"/>
</dbReference>
<feature type="transmembrane region" description="Helical" evidence="1">
    <location>
        <begin position="22"/>
        <end position="44"/>
    </location>
</feature>
<accession>A0ABV1ISG0</accession>
<keyword evidence="1" id="KW-1133">Transmembrane helix</keyword>
<dbReference type="PIRSF" id="PIRSF038321">
    <property type="entry name" value="PTS_glc_srb_IIC"/>
    <property type="match status" value="1"/>
</dbReference>
<dbReference type="RefSeq" id="WP_055198504.1">
    <property type="nucleotide sequence ID" value="NZ_JAOQJG010000011.1"/>
</dbReference>
<evidence type="ECO:0000256" key="1">
    <source>
        <dbReference type="SAM" id="Phobius"/>
    </source>
</evidence>
<keyword evidence="1" id="KW-0812">Transmembrane</keyword>
<dbReference type="PANTHER" id="PTHR40399">
    <property type="entry name" value="PTS SYSTEM GLUCITOL/SORBITOL-SPECIFIC EIIC COMPONENT"/>
    <property type="match status" value="1"/>
</dbReference>
<evidence type="ECO:0000313" key="3">
    <source>
        <dbReference type="Proteomes" id="UP001482154"/>
    </source>
</evidence>
<organism evidence="2 3">
    <name type="scientific">Anaerostipes amylophilus</name>
    <dbReference type="NCBI Taxonomy" id="2981779"/>
    <lineage>
        <taxon>Bacteria</taxon>
        <taxon>Bacillati</taxon>
        <taxon>Bacillota</taxon>
        <taxon>Clostridia</taxon>
        <taxon>Lachnospirales</taxon>
        <taxon>Lachnospiraceae</taxon>
        <taxon>Anaerostipes</taxon>
    </lineage>
</organism>
<dbReference type="PANTHER" id="PTHR40399:SF1">
    <property type="entry name" value="PTS SYSTEM GLUCITOL_SORBITOL-SPECIFIC EIIC COMPONENT"/>
    <property type="match status" value="1"/>
</dbReference>
<evidence type="ECO:0000313" key="2">
    <source>
        <dbReference type="EMBL" id="MEQ2709827.1"/>
    </source>
</evidence>
<reference evidence="2 3" key="1">
    <citation type="submission" date="2024-04" db="EMBL/GenBank/DDBJ databases">
        <title>Human intestinal bacterial collection.</title>
        <authorList>
            <person name="Pauvert C."/>
            <person name="Hitch T.C.A."/>
            <person name="Clavel T."/>
        </authorList>
    </citation>
    <scope>NUCLEOTIDE SEQUENCE [LARGE SCALE GENOMIC DNA]</scope>
    <source>
        <strain evidence="2 3">CLA-AA-H249</strain>
    </source>
</reference>
<proteinExistence type="predicted"/>
<gene>
    <name evidence="2" type="ORF">AAAU51_01370</name>
</gene>
<dbReference type="Pfam" id="PF03608">
    <property type="entry name" value="EII-GUT"/>
    <property type="match status" value="1"/>
</dbReference>
<name>A0ABV1ISG0_9FIRM</name>
<sequence length="172" mass="18936">MTVISNIANGFIGLFNAGGEQFMSWVTGIIPLVICLMTAVNALIGFIGVERVEKFCQKITKYTILRYTLLPIMAVIFLTNPAMYTFGRFLKKEHKAAFYDATVSFCHPVTGLFPHANAGELFVYMGIATGIQKLGLSIGNLAVRYFIVGVIVILIRGILCEKIYAVLSKKSN</sequence>
<keyword evidence="3" id="KW-1185">Reference proteome</keyword>
<dbReference type="NCBIfam" id="TIGR00821">
    <property type="entry name" value="EII-GUT"/>
    <property type="match status" value="1"/>
</dbReference>
<dbReference type="PROSITE" id="PS51107">
    <property type="entry name" value="PTS_EIIC_TYPE_5"/>
    <property type="match status" value="1"/>
</dbReference>
<dbReference type="InterPro" id="IPR004699">
    <property type="entry name" value="PTS_IID_sorb"/>
</dbReference>
<dbReference type="Proteomes" id="UP001482154">
    <property type="component" value="Unassembled WGS sequence"/>
</dbReference>